<sequence>MAGSIDPSERLALQLMQDDLEEFKSLQKGKGRADEPDDFALALQMQSFPSATPNHSLHLSQNKLFLPQQSLLGRLDKPALLPKLARSLLAQPGNRTLQTQLVRFANRPYRLW</sequence>
<proteinExistence type="predicted"/>
<evidence type="ECO:0000313" key="1">
    <source>
        <dbReference type="EMBL" id="PMB72308.1"/>
    </source>
</evidence>
<evidence type="ECO:0000313" key="2">
    <source>
        <dbReference type="Proteomes" id="UP000235728"/>
    </source>
</evidence>
<accession>A0A2N6NYH0</accession>
<comment type="caution">
    <text evidence="1">The sequence shown here is derived from an EMBL/GenBank/DDBJ whole genome shotgun (WGS) entry which is preliminary data.</text>
</comment>
<dbReference type="AlphaFoldDB" id="A0A2N6NYH0"/>
<reference evidence="1 2" key="1">
    <citation type="journal article" date="2016" name="Appl. Microbiol. Biotechnol.">
        <title>Characterization of T-DNA insertion mutants with decreased virulence in the entomopathogenic fungus Beauveria bassiana JEF-007.</title>
        <authorList>
            <person name="Kim S."/>
            <person name="Lee S.J."/>
            <person name="Nai Y.S."/>
            <person name="Yu J.S."/>
            <person name="Lee M.R."/>
            <person name="Yang Y.T."/>
            <person name="Kim J.S."/>
        </authorList>
    </citation>
    <scope>NUCLEOTIDE SEQUENCE [LARGE SCALE GENOMIC DNA]</scope>
    <source>
        <strain evidence="1 2">JEF-007</strain>
    </source>
</reference>
<gene>
    <name evidence="1" type="ORF">BM221_002410</name>
</gene>
<dbReference type="EMBL" id="MRVG01000002">
    <property type="protein sequence ID" value="PMB72308.1"/>
    <property type="molecule type" value="Genomic_DNA"/>
</dbReference>
<organism evidence="1 2">
    <name type="scientific">Beauveria bassiana</name>
    <name type="common">White muscardine disease fungus</name>
    <name type="synonym">Tritirachium shiotae</name>
    <dbReference type="NCBI Taxonomy" id="176275"/>
    <lineage>
        <taxon>Eukaryota</taxon>
        <taxon>Fungi</taxon>
        <taxon>Dikarya</taxon>
        <taxon>Ascomycota</taxon>
        <taxon>Pezizomycotina</taxon>
        <taxon>Sordariomycetes</taxon>
        <taxon>Hypocreomycetidae</taxon>
        <taxon>Hypocreales</taxon>
        <taxon>Cordycipitaceae</taxon>
        <taxon>Beauveria</taxon>
    </lineage>
</organism>
<protein>
    <submittedName>
        <fullName evidence="1">Uncharacterized protein</fullName>
    </submittedName>
</protein>
<dbReference type="Proteomes" id="UP000235728">
    <property type="component" value="Unassembled WGS sequence"/>
</dbReference>
<name>A0A2N6NYH0_BEABA</name>